<evidence type="ECO:0000313" key="2">
    <source>
        <dbReference type="EMBL" id="BCL61836.1"/>
    </source>
</evidence>
<dbReference type="AlphaFoldDB" id="A0A8D5JS82"/>
<dbReference type="GO" id="GO:0008757">
    <property type="term" value="F:S-adenosylmethionine-dependent methyltransferase activity"/>
    <property type="evidence" value="ECO:0007669"/>
    <property type="project" value="InterPro"/>
</dbReference>
<evidence type="ECO:0000259" key="1">
    <source>
        <dbReference type="Pfam" id="PF08241"/>
    </source>
</evidence>
<keyword evidence="2" id="KW-0489">Methyltransferase</keyword>
<proteinExistence type="predicted"/>
<dbReference type="PANTHER" id="PTHR43591">
    <property type="entry name" value="METHYLTRANSFERASE"/>
    <property type="match status" value="1"/>
</dbReference>
<name>A0A8D5JS82_9BACT</name>
<sequence length="194" mass="21617">MTSAKKFDPAKRKKLNNPERLRWIPPHLVWELVSSADGTLYLDIGAGTGYLTREIAGYAGPDVKVVALDIEPIMVSEMKKTLPKDGIVYPELMDRDELSFTDSSVDGIWLIALYHELTPPGPLLAEIRRVLRSGCKLVIIDWEKDSKACEQGPPLDHRVSTSTVIRQLKSAGFLDVKEVEGDFNTIFQLLPAAE</sequence>
<dbReference type="InterPro" id="IPR013216">
    <property type="entry name" value="Methyltransf_11"/>
</dbReference>
<protein>
    <submittedName>
        <fullName evidence="2">Methyltransferase type 11</fullName>
    </submittedName>
</protein>
<organism evidence="2 3">
    <name type="scientific">Desulfomarina profundi</name>
    <dbReference type="NCBI Taxonomy" id="2772557"/>
    <lineage>
        <taxon>Bacteria</taxon>
        <taxon>Pseudomonadati</taxon>
        <taxon>Thermodesulfobacteriota</taxon>
        <taxon>Desulfobulbia</taxon>
        <taxon>Desulfobulbales</taxon>
        <taxon>Desulfobulbaceae</taxon>
        <taxon>Desulfomarina</taxon>
    </lineage>
</organism>
<accession>A0A8D5JS82</accession>
<dbReference type="Pfam" id="PF08241">
    <property type="entry name" value="Methyltransf_11"/>
    <property type="match status" value="1"/>
</dbReference>
<gene>
    <name evidence="2" type="ORF">DGMP_25290</name>
</gene>
<dbReference type="CDD" id="cd02440">
    <property type="entry name" value="AdoMet_MTases"/>
    <property type="match status" value="1"/>
</dbReference>
<dbReference type="Proteomes" id="UP000826725">
    <property type="component" value="Chromosome"/>
</dbReference>
<keyword evidence="2" id="KW-0808">Transferase</keyword>
<dbReference type="GO" id="GO:0032259">
    <property type="term" value="P:methylation"/>
    <property type="evidence" value="ECO:0007669"/>
    <property type="project" value="UniProtKB-KW"/>
</dbReference>
<reference evidence="2" key="1">
    <citation type="submission" date="2020-09" db="EMBL/GenBank/DDBJ databases">
        <title>Desulfogranum mesoprofundum gen. nov., sp. nov., a novel mesophilic, sulfate-reducing chemolithoautotroph isolated from a deep-sea hydrothermal vent chimney in the Suiyo Seamount.</title>
        <authorList>
            <person name="Hashimoto Y."/>
            <person name="Nakagawa S."/>
        </authorList>
    </citation>
    <scope>NUCLEOTIDE SEQUENCE</scope>
    <source>
        <strain evidence="2">KT2</strain>
    </source>
</reference>
<dbReference type="EMBL" id="AP024086">
    <property type="protein sequence ID" value="BCL61836.1"/>
    <property type="molecule type" value="Genomic_DNA"/>
</dbReference>
<feature type="domain" description="Methyltransferase type 11" evidence="1">
    <location>
        <begin position="42"/>
        <end position="139"/>
    </location>
</feature>
<keyword evidence="3" id="KW-1185">Reference proteome</keyword>
<dbReference type="RefSeq" id="WP_228854253.1">
    <property type="nucleotide sequence ID" value="NZ_AP024086.1"/>
</dbReference>
<evidence type="ECO:0000313" key="3">
    <source>
        <dbReference type="Proteomes" id="UP000826725"/>
    </source>
</evidence>
<dbReference type="KEGG" id="dbk:DGMP_25290"/>